<proteinExistence type="predicted"/>
<name>A0A139HXH9_9PEZI</name>
<accession>A0A139HXH9</accession>
<organism evidence="1 2">
    <name type="scientific">Pseudocercospora eumusae</name>
    <dbReference type="NCBI Taxonomy" id="321146"/>
    <lineage>
        <taxon>Eukaryota</taxon>
        <taxon>Fungi</taxon>
        <taxon>Dikarya</taxon>
        <taxon>Ascomycota</taxon>
        <taxon>Pezizomycotina</taxon>
        <taxon>Dothideomycetes</taxon>
        <taxon>Dothideomycetidae</taxon>
        <taxon>Mycosphaerellales</taxon>
        <taxon>Mycosphaerellaceae</taxon>
        <taxon>Pseudocercospora</taxon>
    </lineage>
</organism>
<keyword evidence="2" id="KW-1185">Reference proteome</keyword>
<evidence type="ECO:0000313" key="2">
    <source>
        <dbReference type="Proteomes" id="UP000070133"/>
    </source>
</evidence>
<protein>
    <submittedName>
        <fullName evidence="1">Uncharacterized protein</fullName>
    </submittedName>
</protein>
<comment type="caution">
    <text evidence="1">The sequence shown here is derived from an EMBL/GenBank/DDBJ whole genome shotgun (WGS) entry which is preliminary data.</text>
</comment>
<sequence>MELKPIASSAMHRVLSTYELLEMILLHLNTGRHLIDLILRCKLVNKAFFDVVTKSGHICRLFGQHIPSFEQASSLKHRIKVPDHPISRSIEVYIRGLPCDLPAYFKRQPQVQILFDGSDREEEYRAILFWRVYGTALNHASRDEVGCWRKFLFGTAKTMKVAVRVWHRRTWRNNPRIEVNAIEEFNRPVMLGDLIDVGRRMILQTRGTWLAWAVDFEQVVNAEGQAV</sequence>
<dbReference type="EMBL" id="LFZN01000003">
    <property type="protein sequence ID" value="KXT07181.1"/>
    <property type="molecule type" value="Genomic_DNA"/>
</dbReference>
<gene>
    <name evidence="1" type="ORF">AC578_2478</name>
</gene>
<dbReference type="AlphaFoldDB" id="A0A139HXH9"/>
<dbReference type="Proteomes" id="UP000070133">
    <property type="component" value="Unassembled WGS sequence"/>
</dbReference>
<evidence type="ECO:0000313" key="1">
    <source>
        <dbReference type="EMBL" id="KXT07181.1"/>
    </source>
</evidence>
<reference evidence="1 2" key="1">
    <citation type="submission" date="2015-07" db="EMBL/GenBank/DDBJ databases">
        <title>Comparative genomics of the Sigatoka disease complex on banana suggests a link between parallel evolutionary changes in Pseudocercospora fijiensis and Pseudocercospora eumusae and increased virulence on the banana host.</title>
        <authorList>
            <person name="Chang T.-C."/>
            <person name="Salvucci A."/>
            <person name="Crous P.W."/>
            <person name="Stergiopoulos I."/>
        </authorList>
    </citation>
    <scope>NUCLEOTIDE SEQUENCE [LARGE SCALE GENOMIC DNA]</scope>
    <source>
        <strain evidence="1 2">CBS 114824</strain>
    </source>
</reference>